<keyword evidence="5" id="KW-0808">Transferase</keyword>
<dbReference type="SUPFAM" id="SSF52210">
    <property type="entry name" value="Succinyl-CoA synthetase domains"/>
    <property type="match status" value="2"/>
</dbReference>
<evidence type="ECO:0000256" key="3">
    <source>
        <dbReference type="ARBA" id="ARBA00022840"/>
    </source>
</evidence>
<name>A0A411YDX1_9ACTN</name>
<dbReference type="InterPro" id="IPR016181">
    <property type="entry name" value="Acyl_CoA_acyltransferase"/>
</dbReference>
<dbReference type="PANTHER" id="PTHR43334">
    <property type="entry name" value="ACETATE--COA LIGASE [ADP-FORMING]"/>
    <property type="match status" value="1"/>
</dbReference>
<dbReference type="Gene3D" id="3.40.50.720">
    <property type="entry name" value="NAD(P)-binding Rossmann-like Domain"/>
    <property type="match status" value="1"/>
</dbReference>
<dbReference type="InterPro" id="IPR003781">
    <property type="entry name" value="CoA-bd"/>
</dbReference>
<reference evidence="5 6" key="1">
    <citation type="submission" date="2019-01" db="EMBL/GenBank/DDBJ databases">
        <title>Egibacter rhizosphaerae EGI 80759T.</title>
        <authorList>
            <person name="Chen D.-D."/>
            <person name="Tian Y."/>
            <person name="Jiao J.-Y."/>
            <person name="Zhang X.-T."/>
            <person name="Zhang Y.-G."/>
            <person name="Zhang Y."/>
            <person name="Xiao M."/>
            <person name="Shu W.-S."/>
            <person name="Li W.-J."/>
        </authorList>
    </citation>
    <scope>NUCLEOTIDE SEQUENCE [LARGE SCALE GENOMIC DNA]</scope>
    <source>
        <strain evidence="5 6">EGI 80759</strain>
    </source>
</reference>
<evidence type="ECO:0000313" key="6">
    <source>
        <dbReference type="Proteomes" id="UP000291469"/>
    </source>
</evidence>
<feature type="domain" description="N-acetyltransferase" evidence="4">
    <location>
        <begin position="21"/>
        <end position="179"/>
    </location>
</feature>
<dbReference type="InterPro" id="IPR051538">
    <property type="entry name" value="Acyl-CoA_Synth/Transferase"/>
</dbReference>
<evidence type="ECO:0000256" key="1">
    <source>
        <dbReference type="ARBA" id="ARBA00022598"/>
    </source>
</evidence>
<dbReference type="Gene3D" id="3.30.1490.20">
    <property type="entry name" value="ATP-grasp fold, A domain"/>
    <property type="match status" value="1"/>
</dbReference>
<dbReference type="GO" id="GO:0016747">
    <property type="term" value="F:acyltransferase activity, transferring groups other than amino-acyl groups"/>
    <property type="evidence" value="ECO:0007669"/>
    <property type="project" value="InterPro"/>
</dbReference>
<dbReference type="OrthoDB" id="190266at2"/>
<dbReference type="AlphaFoldDB" id="A0A411YDX1"/>
<keyword evidence="1" id="KW-0436">Ligase</keyword>
<dbReference type="GO" id="GO:0043758">
    <property type="term" value="F:acetate-CoA ligase (ADP-forming) activity"/>
    <property type="evidence" value="ECO:0007669"/>
    <property type="project" value="InterPro"/>
</dbReference>
<keyword evidence="2" id="KW-0547">Nucleotide-binding</keyword>
<dbReference type="CDD" id="cd04301">
    <property type="entry name" value="NAT_SF"/>
    <property type="match status" value="1"/>
</dbReference>
<keyword evidence="6" id="KW-1185">Reference proteome</keyword>
<sequence length="897" mass="96005">MPLSNLARYEYDAVLRDGRTVRIRPIRPDDLDAMMEWWSRLSRETIRMRFFAPRSMTREQMRYFTEVDFDSRFAVVAESAGRILGVSRFDRLDEDPTAAEFAVVVEDAEQGRGIGTQLLRALLPPADELGVKSFTGDVLRENDRMLAVMREAGLEPAYDADGNVVTARFGATPTEEFLASSDEQDRQAAVAALTSIVKPTSIAVVGASRKPTSIGGLVFRNLLDGHFTGAVYPVNSSAPHVQSVAAYPSLAACPTVPDMVLVCVPAPLVADTVEEAGRLGSKAIVIISAGFSEVGEEGAAEEKRVMGIARAYGARVVGPNCMGVLNASEAVRMNGTFSQVFPDPGRISFSSQSGALGLSILSATQNRGLGISSFASIGNKADISGNDLLQYWESDPDTEVILLYLESFGNPRKFGRIARRIGRQKPIVAVKSGRTSAGVRAASSHTGALAAGDVAVDALFRQAGVIRVDTLEQLFGTASVLADQPAPRGNRVAILSNGGGPGILAADACESNGLEVPELAPQTLEALGEFLPAEAGIRNPVDMVASATAEDYGHALRVLAEDPHVDAVMVIFIPPIVTRANDVARELQVAQRDHLDPQIPVLGVFMSEGGTPQELLDARIPDFDFPEDAAAALGRIAQYGAWRRRPLGNVVDIHDADVPAARAVVDEALGGTRDEAWLDAWQADRLLRAFGIETAPARVVHDPEEAAEAQRQLGGEVAAKVAAPVHKSDIGGVKLGLTTPEATAEAVRAMHAELVQAKREEIAAQGFLIQRMVGSGVEMVVGVSHDKTFGPILMAGMGGTLVELLRDVSVRIHPLTDTDVEEMLTSLRGYPLLTGYRGGEAVDVDAFRTLLFRMSALVEEVPEIDDVDLNPVFVHRKGIAAVDARIKLAAEHPRPRR</sequence>
<dbReference type="Pfam" id="PF13607">
    <property type="entry name" value="Succ_CoA_lig"/>
    <property type="match status" value="1"/>
</dbReference>
<dbReference type="EMBL" id="CP036402">
    <property type="protein sequence ID" value="QBI19434.1"/>
    <property type="molecule type" value="Genomic_DNA"/>
</dbReference>
<dbReference type="PROSITE" id="PS51186">
    <property type="entry name" value="GNAT"/>
    <property type="match status" value="1"/>
</dbReference>
<dbReference type="SUPFAM" id="SSF55729">
    <property type="entry name" value="Acyl-CoA N-acyltransferases (Nat)"/>
    <property type="match status" value="1"/>
</dbReference>
<dbReference type="InterPro" id="IPR036291">
    <property type="entry name" value="NAD(P)-bd_dom_sf"/>
</dbReference>
<dbReference type="Gene3D" id="3.40.50.261">
    <property type="entry name" value="Succinyl-CoA synthetase domains"/>
    <property type="match status" value="2"/>
</dbReference>
<dbReference type="InterPro" id="IPR016102">
    <property type="entry name" value="Succinyl-CoA_synth-like"/>
</dbReference>
<dbReference type="Pfam" id="PF13302">
    <property type="entry name" value="Acetyltransf_3"/>
    <property type="match status" value="1"/>
</dbReference>
<protein>
    <submittedName>
        <fullName evidence="5">GNAT family N-acetyltransferase</fullName>
    </submittedName>
</protein>
<dbReference type="SUPFAM" id="SSF56059">
    <property type="entry name" value="Glutathione synthetase ATP-binding domain-like"/>
    <property type="match status" value="1"/>
</dbReference>
<dbReference type="Gene3D" id="3.30.470.20">
    <property type="entry name" value="ATP-grasp fold, B domain"/>
    <property type="match status" value="1"/>
</dbReference>
<dbReference type="Proteomes" id="UP000291469">
    <property type="component" value="Chromosome"/>
</dbReference>
<dbReference type="InterPro" id="IPR032875">
    <property type="entry name" value="Succ_CoA_lig_flav_dom"/>
</dbReference>
<dbReference type="SUPFAM" id="SSF51735">
    <property type="entry name" value="NAD(P)-binding Rossmann-fold domains"/>
    <property type="match status" value="1"/>
</dbReference>
<dbReference type="Pfam" id="PF13549">
    <property type="entry name" value="ATP-grasp_5"/>
    <property type="match status" value="1"/>
</dbReference>
<gene>
    <name evidence="5" type="ORF">ER308_07620</name>
</gene>
<dbReference type="InterPro" id="IPR013815">
    <property type="entry name" value="ATP_grasp_subdomain_1"/>
</dbReference>
<dbReference type="GO" id="GO:0005524">
    <property type="term" value="F:ATP binding"/>
    <property type="evidence" value="ECO:0007669"/>
    <property type="project" value="UniProtKB-KW"/>
</dbReference>
<proteinExistence type="predicted"/>
<dbReference type="Gene3D" id="3.40.630.30">
    <property type="match status" value="1"/>
</dbReference>
<dbReference type="InterPro" id="IPR043938">
    <property type="entry name" value="Ligase_CoA_dom"/>
</dbReference>
<dbReference type="InterPro" id="IPR000182">
    <property type="entry name" value="GNAT_dom"/>
</dbReference>
<evidence type="ECO:0000259" key="4">
    <source>
        <dbReference type="PROSITE" id="PS51186"/>
    </source>
</evidence>
<dbReference type="RefSeq" id="WP_131154431.1">
    <property type="nucleotide sequence ID" value="NZ_CP036402.1"/>
</dbReference>
<dbReference type="SMART" id="SM00881">
    <property type="entry name" value="CoA_binding"/>
    <property type="match status" value="1"/>
</dbReference>
<accession>A0A411YDX1</accession>
<dbReference type="PANTHER" id="PTHR43334:SF1">
    <property type="entry name" value="3-HYDROXYPROPIONATE--COA LIGASE [ADP-FORMING]"/>
    <property type="match status" value="1"/>
</dbReference>
<dbReference type="KEGG" id="erz:ER308_07620"/>
<organism evidence="5 6">
    <name type="scientific">Egibacter rhizosphaerae</name>
    <dbReference type="NCBI Taxonomy" id="1670831"/>
    <lineage>
        <taxon>Bacteria</taxon>
        <taxon>Bacillati</taxon>
        <taxon>Actinomycetota</taxon>
        <taxon>Nitriliruptoria</taxon>
        <taxon>Egibacterales</taxon>
        <taxon>Egibacteraceae</taxon>
        <taxon>Egibacter</taxon>
    </lineage>
</organism>
<keyword evidence="3" id="KW-0067">ATP-binding</keyword>
<evidence type="ECO:0000313" key="5">
    <source>
        <dbReference type="EMBL" id="QBI19434.1"/>
    </source>
</evidence>
<dbReference type="Pfam" id="PF19045">
    <property type="entry name" value="Ligase_CoA_2"/>
    <property type="match status" value="1"/>
</dbReference>
<dbReference type="Pfam" id="PF13380">
    <property type="entry name" value="CoA_binding_2"/>
    <property type="match status" value="1"/>
</dbReference>
<evidence type="ECO:0000256" key="2">
    <source>
        <dbReference type="ARBA" id="ARBA00022741"/>
    </source>
</evidence>